<keyword evidence="2" id="KW-1185">Reference proteome</keyword>
<evidence type="ECO:0000313" key="1">
    <source>
        <dbReference type="EMBL" id="KAG7089226.1"/>
    </source>
</evidence>
<dbReference type="AlphaFoldDB" id="A0A9P7RU32"/>
<name>A0A9P7RU32_9AGAR</name>
<sequence length="172" mass="19082">MQTYDSQENVDVGIQLHNGDPTSVISLEQTSIAQFQVANVPRRETVFPNPSPIAECRDDLPILSVSMQLGVEKSGVEIMTTHIDSDAPAGHTPSSASSAPTDIERRHYSIVLYGCTEATYSCISNHGSEYQNLLQTELTSFQYYSRAHHPVFLRALHKLQPGSDVESMDWED</sequence>
<protein>
    <submittedName>
        <fullName evidence="1">Uncharacterized protein</fullName>
    </submittedName>
</protein>
<dbReference type="RefSeq" id="XP_043005696.1">
    <property type="nucleotide sequence ID" value="XM_043155914.1"/>
</dbReference>
<dbReference type="EMBL" id="CM032187">
    <property type="protein sequence ID" value="KAG7089226.1"/>
    <property type="molecule type" value="Genomic_DNA"/>
</dbReference>
<comment type="caution">
    <text evidence="1">The sequence shown here is derived from an EMBL/GenBank/DDBJ whole genome shotgun (WGS) entry which is preliminary data.</text>
</comment>
<evidence type="ECO:0000313" key="2">
    <source>
        <dbReference type="Proteomes" id="UP001049176"/>
    </source>
</evidence>
<dbReference type="GeneID" id="66080002"/>
<dbReference type="OrthoDB" id="3270019at2759"/>
<dbReference type="Proteomes" id="UP001049176">
    <property type="component" value="Chromosome 7"/>
</dbReference>
<organism evidence="1 2">
    <name type="scientific">Marasmius oreades</name>
    <name type="common">fairy-ring Marasmius</name>
    <dbReference type="NCBI Taxonomy" id="181124"/>
    <lineage>
        <taxon>Eukaryota</taxon>
        <taxon>Fungi</taxon>
        <taxon>Dikarya</taxon>
        <taxon>Basidiomycota</taxon>
        <taxon>Agaricomycotina</taxon>
        <taxon>Agaricomycetes</taxon>
        <taxon>Agaricomycetidae</taxon>
        <taxon>Agaricales</taxon>
        <taxon>Marasmiineae</taxon>
        <taxon>Marasmiaceae</taxon>
        <taxon>Marasmius</taxon>
    </lineage>
</organism>
<gene>
    <name evidence="1" type="ORF">E1B28_010927</name>
</gene>
<proteinExistence type="predicted"/>
<dbReference type="KEGG" id="more:E1B28_010927"/>
<accession>A0A9P7RU32</accession>
<reference evidence="1" key="1">
    <citation type="journal article" date="2021" name="Genome Biol. Evol.">
        <title>The assembled and annotated genome of the fairy-ring fungus Marasmius oreades.</title>
        <authorList>
            <person name="Hiltunen M."/>
            <person name="Ament-Velasquez S.L."/>
            <person name="Johannesson H."/>
        </authorList>
    </citation>
    <scope>NUCLEOTIDE SEQUENCE</scope>
    <source>
        <strain evidence="1">03SP1</strain>
    </source>
</reference>